<dbReference type="NCBIfam" id="NF011984">
    <property type="entry name" value="PRK15446.1-5"/>
    <property type="match status" value="1"/>
</dbReference>
<dbReference type="SUPFAM" id="SSF51556">
    <property type="entry name" value="Metallo-dependent hydrolases"/>
    <property type="match status" value="1"/>
</dbReference>
<evidence type="ECO:0000259" key="1">
    <source>
        <dbReference type="Pfam" id="PF07969"/>
    </source>
</evidence>
<dbReference type="KEGG" id="gbc:GbCGDNIH3_1119"/>
<dbReference type="EMBL" id="CP003181">
    <property type="protein sequence ID" value="AHJ62946.1"/>
    <property type="molecule type" value="Genomic_DNA"/>
</dbReference>
<dbReference type="InterPro" id="IPR012696">
    <property type="entry name" value="PhnM"/>
</dbReference>
<dbReference type="AlphaFoldDB" id="A0AAN0RDJ3"/>
<dbReference type="Pfam" id="PF07969">
    <property type="entry name" value="Amidohydro_3"/>
    <property type="match status" value="1"/>
</dbReference>
<sequence>MILADTGILVHLGEMHSLVLTNARIVLPDRVVETSITIADGVISSIGSDSSLGKEGEDLEGDLLIPGLIDLHTDNLERQVLPRQNARFPSVSAFLAHDAQCVAAGITTVFDSLCLGNLGFEEERMLTCRDGVKDLDTLTSGNMLKAEHFLHLRCEMPAPDTLDMLRPLAEHPRLKLASLMDHVPGHGQYSDLTRYRALLQSDGYSAEETENQIQQAQARRSTLRRPNRNAILDLLRPRGVALASHDDRTEEEIAENVADGVKISEFPVSLVAAQAARAAGMAIIGGAPNVVRGGSHSGNVSVAELLQNGLIDALASDYVPFAMLEAAFMAASIARLDFPAAIRLVTEAPAIMTGLHDRGRIAPGLRADLVRVHVHLGIPVVRAVWRQGKRVA</sequence>
<reference evidence="3" key="1">
    <citation type="submission" date="2012-06" db="EMBL/GenBank/DDBJ databases">
        <title>Genome analysis of multiple Granulibacter bethesdensis isolates demonstrates substantial genome diversity.</title>
        <authorList>
            <person name="Greenberg D.E."/>
            <person name="Porcella S.F."/>
            <person name="Zarember K."/>
            <person name="Zelazny A.M."/>
            <person name="Bruno D."/>
            <person name="Martens C."/>
            <person name="Barbian K.D."/>
            <person name="Jaske E."/>
            <person name="Holland S.M."/>
        </authorList>
    </citation>
    <scope>NUCLEOTIDE SEQUENCE [LARGE SCALE GENOMIC DNA]</scope>
    <source>
        <strain evidence="3">CGDNIH3</strain>
    </source>
</reference>
<gene>
    <name evidence="2" type="ORF">GbCGDNIH3_1119</name>
</gene>
<dbReference type="Gene3D" id="3.20.20.140">
    <property type="entry name" value="Metal-dependent hydrolases"/>
    <property type="match status" value="2"/>
</dbReference>
<dbReference type="PIRSF" id="PIRSF038971">
    <property type="entry name" value="PhnM"/>
    <property type="match status" value="1"/>
</dbReference>
<protein>
    <submittedName>
        <fullName evidence="2">PhnM protein</fullName>
    </submittedName>
</protein>
<dbReference type="NCBIfam" id="NF011990">
    <property type="entry name" value="PRK15446.2-6"/>
    <property type="match status" value="1"/>
</dbReference>
<organism evidence="2 3">
    <name type="scientific">Granulibacter bethesdensis</name>
    <dbReference type="NCBI Taxonomy" id="364410"/>
    <lineage>
        <taxon>Bacteria</taxon>
        <taxon>Pseudomonadati</taxon>
        <taxon>Pseudomonadota</taxon>
        <taxon>Alphaproteobacteria</taxon>
        <taxon>Acetobacterales</taxon>
        <taxon>Acetobacteraceae</taxon>
        <taxon>Granulibacter</taxon>
    </lineage>
</organism>
<dbReference type="InterPro" id="IPR051781">
    <property type="entry name" value="Metallo-dep_Hydrolase"/>
</dbReference>
<proteinExistence type="predicted"/>
<feature type="domain" description="Amidohydrolase 3" evidence="1">
    <location>
        <begin position="301"/>
        <end position="391"/>
    </location>
</feature>
<dbReference type="PANTHER" id="PTHR43135:SF3">
    <property type="entry name" value="ALPHA-D-RIBOSE 1-METHYLPHOSPHONATE 5-TRIPHOSPHATE DIPHOSPHATASE"/>
    <property type="match status" value="1"/>
</dbReference>
<dbReference type="Gene3D" id="2.30.40.10">
    <property type="entry name" value="Urease, subunit C, domain 1"/>
    <property type="match status" value="1"/>
</dbReference>
<evidence type="ECO:0000313" key="3">
    <source>
        <dbReference type="Proteomes" id="UP000019438"/>
    </source>
</evidence>
<dbReference type="GO" id="GO:0016810">
    <property type="term" value="F:hydrolase activity, acting on carbon-nitrogen (but not peptide) bonds"/>
    <property type="evidence" value="ECO:0007669"/>
    <property type="project" value="InterPro"/>
</dbReference>
<dbReference type="PANTHER" id="PTHR43135">
    <property type="entry name" value="ALPHA-D-RIBOSE 1-METHYLPHOSPHONATE 5-TRIPHOSPHATE DIPHOSPHATASE"/>
    <property type="match status" value="1"/>
</dbReference>
<dbReference type="InterPro" id="IPR032466">
    <property type="entry name" value="Metal_Hydrolase"/>
</dbReference>
<evidence type="ECO:0000313" key="2">
    <source>
        <dbReference type="EMBL" id="AHJ62946.1"/>
    </source>
</evidence>
<name>A0AAN0RDJ3_9PROT</name>
<dbReference type="Proteomes" id="UP000019438">
    <property type="component" value="Chromosome"/>
</dbReference>
<dbReference type="InterPro" id="IPR011059">
    <property type="entry name" value="Metal-dep_hydrolase_composite"/>
</dbReference>
<dbReference type="GO" id="GO:0019700">
    <property type="term" value="P:organic phosphonate catabolic process"/>
    <property type="evidence" value="ECO:0007669"/>
    <property type="project" value="InterPro"/>
</dbReference>
<dbReference type="NCBIfam" id="NF011987">
    <property type="entry name" value="PRK15446.2-3"/>
    <property type="match status" value="1"/>
</dbReference>
<dbReference type="SUPFAM" id="SSF51338">
    <property type="entry name" value="Composite domain of metallo-dependent hydrolases"/>
    <property type="match status" value="1"/>
</dbReference>
<dbReference type="NCBIfam" id="TIGR02318">
    <property type="entry name" value="phosphono_phnM"/>
    <property type="match status" value="1"/>
</dbReference>
<accession>A0AAN0RDJ3</accession>
<dbReference type="InterPro" id="IPR013108">
    <property type="entry name" value="Amidohydro_3"/>
</dbReference>